<comment type="caution">
    <text evidence="1">The sequence shown here is derived from an EMBL/GenBank/DDBJ whole genome shotgun (WGS) entry which is preliminary data.</text>
</comment>
<accession>A0A9D4GRR6</accession>
<protein>
    <submittedName>
        <fullName evidence="1">Uncharacterized protein</fullName>
    </submittedName>
</protein>
<name>A0A9D4GRR6_DREPO</name>
<keyword evidence="2" id="KW-1185">Reference proteome</keyword>
<organism evidence="1 2">
    <name type="scientific">Dreissena polymorpha</name>
    <name type="common">Zebra mussel</name>
    <name type="synonym">Mytilus polymorpha</name>
    <dbReference type="NCBI Taxonomy" id="45954"/>
    <lineage>
        <taxon>Eukaryota</taxon>
        <taxon>Metazoa</taxon>
        <taxon>Spiralia</taxon>
        <taxon>Lophotrochozoa</taxon>
        <taxon>Mollusca</taxon>
        <taxon>Bivalvia</taxon>
        <taxon>Autobranchia</taxon>
        <taxon>Heteroconchia</taxon>
        <taxon>Euheterodonta</taxon>
        <taxon>Imparidentia</taxon>
        <taxon>Neoheterodontei</taxon>
        <taxon>Myida</taxon>
        <taxon>Dreissenoidea</taxon>
        <taxon>Dreissenidae</taxon>
        <taxon>Dreissena</taxon>
    </lineage>
</organism>
<dbReference type="Proteomes" id="UP000828390">
    <property type="component" value="Unassembled WGS sequence"/>
</dbReference>
<dbReference type="SUPFAM" id="SSF101898">
    <property type="entry name" value="NHL repeat"/>
    <property type="match status" value="1"/>
</dbReference>
<dbReference type="EMBL" id="JAIWYP010000005">
    <property type="protein sequence ID" value="KAH3818807.1"/>
    <property type="molecule type" value="Genomic_DNA"/>
</dbReference>
<evidence type="ECO:0000313" key="1">
    <source>
        <dbReference type="EMBL" id="KAH3818807.1"/>
    </source>
</evidence>
<reference evidence="1" key="1">
    <citation type="journal article" date="2019" name="bioRxiv">
        <title>The Genome of the Zebra Mussel, Dreissena polymorpha: A Resource for Invasive Species Research.</title>
        <authorList>
            <person name="McCartney M.A."/>
            <person name="Auch B."/>
            <person name="Kono T."/>
            <person name="Mallez S."/>
            <person name="Zhang Y."/>
            <person name="Obille A."/>
            <person name="Becker A."/>
            <person name="Abrahante J.E."/>
            <person name="Garbe J."/>
            <person name="Badalamenti J.P."/>
            <person name="Herman A."/>
            <person name="Mangelson H."/>
            <person name="Liachko I."/>
            <person name="Sullivan S."/>
            <person name="Sone E.D."/>
            <person name="Koren S."/>
            <person name="Silverstein K.A.T."/>
            <person name="Beckman K.B."/>
            <person name="Gohl D.M."/>
        </authorList>
    </citation>
    <scope>NUCLEOTIDE SEQUENCE</scope>
    <source>
        <strain evidence="1">Duluth1</strain>
        <tissue evidence="1">Whole animal</tissue>
    </source>
</reference>
<gene>
    <name evidence="1" type="ORF">DPMN_120533</name>
</gene>
<reference evidence="1" key="2">
    <citation type="submission" date="2020-11" db="EMBL/GenBank/DDBJ databases">
        <authorList>
            <person name="McCartney M.A."/>
            <person name="Auch B."/>
            <person name="Kono T."/>
            <person name="Mallez S."/>
            <person name="Becker A."/>
            <person name="Gohl D.M."/>
            <person name="Silverstein K.A.T."/>
            <person name="Koren S."/>
            <person name="Bechman K.B."/>
            <person name="Herman A."/>
            <person name="Abrahante J.E."/>
            <person name="Garbe J."/>
        </authorList>
    </citation>
    <scope>NUCLEOTIDE SEQUENCE</scope>
    <source>
        <strain evidence="1">Duluth1</strain>
        <tissue evidence="1">Whole animal</tissue>
    </source>
</reference>
<dbReference type="InterPro" id="IPR011042">
    <property type="entry name" value="6-blade_b-propeller_TolB-like"/>
</dbReference>
<dbReference type="AlphaFoldDB" id="A0A9D4GRR6"/>
<dbReference type="Gene3D" id="2.120.10.30">
    <property type="entry name" value="TolB, C-terminal domain"/>
    <property type="match status" value="1"/>
</dbReference>
<evidence type="ECO:0000313" key="2">
    <source>
        <dbReference type="Proteomes" id="UP000828390"/>
    </source>
</evidence>
<sequence length="316" mass="35577">MKLVLGKKLQLQQRCTGIAFQQEELFITADTALYKYTASGKQVSKMYEDTSDKYTVHRCAVSPTGDKLYITYTTQKKLLTLARDGSALATFTDPALQLSYGVHVTPAGQVLVCGLGSCTILQVDSEDRKKLATLATKEDRVLDPNAVCYNRHTGSIIVGLYCSNSILVLKSVGCPLSCECSGWYKRFSPRRSGCKPHFQKHVQARNELINLDMHTYLLSRLSNILDIDLALDYSDVSMPWRRRYPRFDARHLNRRHNDEWCTVGECNPNVFRGRPRQIGSHSVINISAVHLNITKRFNILTTISLGGWVLTHTSTT</sequence>
<proteinExistence type="predicted"/>